<name>A0ABU6X9Z5_9FABA</name>
<evidence type="ECO:0000256" key="1">
    <source>
        <dbReference type="ARBA" id="ARBA00022723"/>
    </source>
</evidence>
<dbReference type="InterPro" id="IPR013083">
    <property type="entry name" value="Znf_RING/FYVE/PHD"/>
</dbReference>
<evidence type="ECO:0000256" key="4">
    <source>
        <dbReference type="PROSITE-ProRule" id="PRU00175"/>
    </source>
</evidence>
<keyword evidence="8" id="KW-1185">Reference proteome</keyword>
<sequence>MDFLPHYQPQKLQSFINLHTIDSDAQMSQPNSYFNPNNLQHNPPLHVAGLAPADGGADLQWSYGLEKEGKMVKERDFLENNSQVSCVDFMQLRPVSTGLGLSLDNHNTRFSSTGDSALSSLVSDDIDRELLQQDAEFDRFIRVQAEQMRQSILRKVQETQLQSLSILENEVLHKLHEKEAEVESINKTNIELEERMEQLSAEVDVWQQRARYNENMISALKFKLQQVYAHSRDSKEGCGDSEVDDTASCFNGRSIDFQLLSQEKNNMKEMMTCKACRVNEVTMLLLPCRHLCLCKDCESKLSFCPVCHSSKYIGMEVFM</sequence>
<dbReference type="PROSITE" id="PS50089">
    <property type="entry name" value="ZF_RING_2"/>
    <property type="match status" value="1"/>
</dbReference>
<dbReference type="Gene3D" id="3.30.40.10">
    <property type="entry name" value="Zinc/RING finger domain, C3HC4 (zinc finger)"/>
    <property type="match status" value="1"/>
</dbReference>
<comment type="caution">
    <text evidence="7">The sequence shown here is derived from an EMBL/GenBank/DDBJ whole genome shotgun (WGS) entry which is preliminary data.</text>
</comment>
<dbReference type="Pfam" id="PF13920">
    <property type="entry name" value="zf-C3HC4_3"/>
    <property type="match status" value="1"/>
</dbReference>
<evidence type="ECO:0000256" key="5">
    <source>
        <dbReference type="SAM" id="Coils"/>
    </source>
</evidence>
<protein>
    <recommendedName>
        <fullName evidence="6">RING-type domain-containing protein</fullName>
    </recommendedName>
</protein>
<evidence type="ECO:0000256" key="3">
    <source>
        <dbReference type="ARBA" id="ARBA00022833"/>
    </source>
</evidence>
<keyword evidence="2 4" id="KW-0863">Zinc-finger</keyword>
<dbReference type="PIRSF" id="PIRSF036836">
    <property type="entry name" value="RNase_bind_SBP1"/>
    <property type="match status" value="1"/>
</dbReference>
<proteinExistence type="predicted"/>
<keyword evidence="1" id="KW-0479">Metal-binding</keyword>
<reference evidence="7 8" key="1">
    <citation type="journal article" date="2023" name="Plants (Basel)">
        <title>Bridging the Gap: Combining Genomics and Transcriptomics Approaches to Understand Stylosanthes scabra, an Orphan Legume from the Brazilian Caatinga.</title>
        <authorList>
            <person name="Ferreira-Neto J.R.C."/>
            <person name="da Silva M.D."/>
            <person name="Binneck E."/>
            <person name="de Melo N.F."/>
            <person name="da Silva R.H."/>
            <person name="de Melo A.L.T.M."/>
            <person name="Pandolfi V."/>
            <person name="Bustamante F.O."/>
            <person name="Brasileiro-Vidal A.C."/>
            <person name="Benko-Iseppon A.M."/>
        </authorList>
    </citation>
    <scope>NUCLEOTIDE SEQUENCE [LARGE SCALE GENOMIC DNA]</scope>
    <source>
        <tissue evidence="7">Leaves</tissue>
    </source>
</reference>
<feature type="domain" description="RING-type" evidence="6">
    <location>
        <begin position="273"/>
        <end position="308"/>
    </location>
</feature>
<dbReference type="CDD" id="cd16649">
    <property type="entry name" value="mRING-HC-C3HC5_CGRF1-like"/>
    <property type="match status" value="1"/>
</dbReference>
<dbReference type="PANTHER" id="PTHR42647:SF10">
    <property type="entry name" value="F2G19.2"/>
    <property type="match status" value="1"/>
</dbReference>
<organism evidence="7 8">
    <name type="scientific">Stylosanthes scabra</name>
    <dbReference type="NCBI Taxonomy" id="79078"/>
    <lineage>
        <taxon>Eukaryota</taxon>
        <taxon>Viridiplantae</taxon>
        <taxon>Streptophyta</taxon>
        <taxon>Embryophyta</taxon>
        <taxon>Tracheophyta</taxon>
        <taxon>Spermatophyta</taxon>
        <taxon>Magnoliopsida</taxon>
        <taxon>eudicotyledons</taxon>
        <taxon>Gunneridae</taxon>
        <taxon>Pentapetalae</taxon>
        <taxon>rosids</taxon>
        <taxon>fabids</taxon>
        <taxon>Fabales</taxon>
        <taxon>Fabaceae</taxon>
        <taxon>Papilionoideae</taxon>
        <taxon>50 kb inversion clade</taxon>
        <taxon>dalbergioids sensu lato</taxon>
        <taxon>Dalbergieae</taxon>
        <taxon>Pterocarpus clade</taxon>
        <taxon>Stylosanthes</taxon>
    </lineage>
</organism>
<evidence type="ECO:0000313" key="8">
    <source>
        <dbReference type="Proteomes" id="UP001341840"/>
    </source>
</evidence>
<dbReference type="PANTHER" id="PTHR42647">
    <property type="entry name" value="SBP (S-RIBONUCLEASE BINDING PROTEIN) FAMILY PROTEIN"/>
    <property type="match status" value="1"/>
</dbReference>
<evidence type="ECO:0000313" key="7">
    <source>
        <dbReference type="EMBL" id="MED6194899.1"/>
    </source>
</evidence>
<gene>
    <name evidence="7" type="ORF">PIB30_032809</name>
</gene>
<dbReference type="InterPro" id="IPR001841">
    <property type="entry name" value="Znf_RING"/>
</dbReference>
<evidence type="ECO:0000256" key="2">
    <source>
        <dbReference type="ARBA" id="ARBA00022771"/>
    </source>
</evidence>
<accession>A0ABU6X9Z5</accession>
<evidence type="ECO:0000259" key="6">
    <source>
        <dbReference type="PROSITE" id="PS50089"/>
    </source>
</evidence>
<keyword evidence="3" id="KW-0862">Zinc</keyword>
<keyword evidence="5" id="KW-0175">Coiled coil</keyword>
<dbReference type="Proteomes" id="UP001341840">
    <property type="component" value="Unassembled WGS sequence"/>
</dbReference>
<feature type="coiled-coil region" evidence="5">
    <location>
        <begin position="175"/>
        <end position="209"/>
    </location>
</feature>
<dbReference type="EMBL" id="JASCZI010211594">
    <property type="protein sequence ID" value="MED6194899.1"/>
    <property type="molecule type" value="Genomic_DNA"/>
</dbReference>